<feature type="chain" id="PRO_5014960974" description="Lipoprotein" evidence="1">
    <location>
        <begin position="22"/>
        <end position="150"/>
    </location>
</feature>
<gene>
    <name evidence="2" type="ORF">CO174_01350</name>
</gene>
<evidence type="ECO:0000313" key="2">
    <source>
        <dbReference type="EMBL" id="PJA45926.1"/>
    </source>
</evidence>
<feature type="signal peptide" evidence="1">
    <location>
        <begin position="1"/>
        <end position="21"/>
    </location>
</feature>
<organism evidence="2 3">
    <name type="scientific">Candidatus Uhrbacteria bacterium CG_4_9_14_3_um_filter_50_9</name>
    <dbReference type="NCBI Taxonomy" id="1975035"/>
    <lineage>
        <taxon>Bacteria</taxon>
        <taxon>Candidatus Uhriibacteriota</taxon>
    </lineage>
</organism>
<dbReference type="EMBL" id="PFWU01000016">
    <property type="protein sequence ID" value="PJA45926.1"/>
    <property type="molecule type" value="Genomic_DNA"/>
</dbReference>
<protein>
    <recommendedName>
        <fullName evidence="4">Lipoprotein</fullName>
    </recommendedName>
</protein>
<dbReference type="PROSITE" id="PS51257">
    <property type="entry name" value="PROKAR_LIPOPROTEIN"/>
    <property type="match status" value="1"/>
</dbReference>
<reference evidence="3" key="1">
    <citation type="submission" date="2017-09" db="EMBL/GenBank/DDBJ databases">
        <title>Depth-based differentiation of microbial function through sediment-hosted aquifers and enrichment of novel symbionts in the deep terrestrial subsurface.</title>
        <authorList>
            <person name="Probst A.J."/>
            <person name="Ladd B."/>
            <person name="Jarett J.K."/>
            <person name="Geller-Mcgrath D.E."/>
            <person name="Sieber C.M.K."/>
            <person name="Emerson J.B."/>
            <person name="Anantharaman K."/>
            <person name="Thomas B.C."/>
            <person name="Malmstrom R."/>
            <person name="Stieglmeier M."/>
            <person name="Klingl A."/>
            <person name="Woyke T."/>
            <person name="Ryan C.M."/>
            <person name="Banfield J.F."/>
        </authorList>
    </citation>
    <scope>NUCLEOTIDE SEQUENCE [LARGE SCALE GENOMIC DNA]</scope>
</reference>
<dbReference type="Proteomes" id="UP000229385">
    <property type="component" value="Unassembled WGS sequence"/>
</dbReference>
<sequence length="150" mass="16512">MKKPELIKGALMYLVLILACANPVDVLPTPSTEECADTATTSDSESTEWDRTQQLWEQSFVRASLAHGVENPQSRTVLKNEHDWTVVLNPEGIQGAESSFDFGEECGITYGVIELIGIMGAYGSLVRYTPDDPSRLYACPAGTYFLVEVF</sequence>
<evidence type="ECO:0000256" key="1">
    <source>
        <dbReference type="SAM" id="SignalP"/>
    </source>
</evidence>
<evidence type="ECO:0008006" key="4">
    <source>
        <dbReference type="Google" id="ProtNLM"/>
    </source>
</evidence>
<keyword evidence="1" id="KW-0732">Signal</keyword>
<dbReference type="AlphaFoldDB" id="A0A2M7XDX6"/>
<evidence type="ECO:0000313" key="3">
    <source>
        <dbReference type="Proteomes" id="UP000229385"/>
    </source>
</evidence>
<comment type="caution">
    <text evidence="2">The sequence shown here is derived from an EMBL/GenBank/DDBJ whole genome shotgun (WGS) entry which is preliminary data.</text>
</comment>
<name>A0A2M7XDX6_9BACT</name>
<accession>A0A2M7XDX6</accession>
<proteinExistence type="predicted"/>